<evidence type="ECO:0000256" key="4">
    <source>
        <dbReference type="ARBA" id="ARBA00022980"/>
    </source>
</evidence>
<protein>
    <recommendedName>
        <fullName evidence="7">Large ribosomal subunit protein mL42</fullName>
    </recommendedName>
</protein>
<keyword evidence="3" id="KW-0809">Transit peptide</keyword>
<evidence type="ECO:0000256" key="2">
    <source>
        <dbReference type="ARBA" id="ARBA00005556"/>
    </source>
</evidence>
<sequence>MAMSLAKNCLGQFQSKVSNGHVSSMARTLFTSPAHYKSRSPDVCLSVDKKMILCWHPEPDFPYEYTQPVPRDKTQLEKGDSVLKIQYLVDEKLKNRPEGPTLAELSQILYVPRHALKRYPRHEKKMEMIKKVPKDREYL</sequence>
<dbReference type="AlphaFoldDB" id="A0A0B6YXE2"/>
<reference evidence="8" key="1">
    <citation type="submission" date="2014-12" db="EMBL/GenBank/DDBJ databases">
        <title>Insight into the proteome of Arion vulgaris.</title>
        <authorList>
            <person name="Aradska J."/>
            <person name="Bulat T."/>
            <person name="Smidak R."/>
            <person name="Sarate P."/>
            <person name="Gangsoo J."/>
            <person name="Sialana F."/>
            <person name="Bilban M."/>
            <person name="Lubec G."/>
        </authorList>
    </citation>
    <scope>NUCLEOTIDE SEQUENCE</scope>
    <source>
        <tissue evidence="8">Skin</tissue>
    </source>
</reference>
<evidence type="ECO:0000256" key="1">
    <source>
        <dbReference type="ARBA" id="ARBA00004173"/>
    </source>
</evidence>
<evidence type="ECO:0000256" key="6">
    <source>
        <dbReference type="ARBA" id="ARBA00023274"/>
    </source>
</evidence>
<evidence type="ECO:0000256" key="7">
    <source>
        <dbReference type="ARBA" id="ARBA00035189"/>
    </source>
</evidence>
<comment type="subcellular location">
    <subcellularLocation>
        <location evidence="1">Mitochondrion</location>
    </subcellularLocation>
</comment>
<keyword evidence="4" id="KW-0689">Ribosomal protein</keyword>
<keyword evidence="6" id="KW-0687">Ribonucleoprotein</keyword>
<dbReference type="PANTHER" id="PTHR13450:SF4">
    <property type="entry name" value="LARGE RIBOSOMAL SUBUNIT PROTEIN ML42"/>
    <property type="match status" value="1"/>
</dbReference>
<keyword evidence="5" id="KW-0496">Mitochondrion</keyword>
<organism evidence="8">
    <name type="scientific">Arion vulgaris</name>
    <dbReference type="NCBI Taxonomy" id="1028688"/>
    <lineage>
        <taxon>Eukaryota</taxon>
        <taxon>Metazoa</taxon>
        <taxon>Spiralia</taxon>
        <taxon>Lophotrochozoa</taxon>
        <taxon>Mollusca</taxon>
        <taxon>Gastropoda</taxon>
        <taxon>Heterobranchia</taxon>
        <taxon>Euthyneura</taxon>
        <taxon>Panpulmonata</taxon>
        <taxon>Eupulmonata</taxon>
        <taxon>Stylommatophora</taxon>
        <taxon>Helicina</taxon>
        <taxon>Arionoidea</taxon>
        <taxon>Arionidae</taxon>
        <taxon>Arion</taxon>
    </lineage>
</organism>
<evidence type="ECO:0000256" key="3">
    <source>
        <dbReference type="ARBA" id="ARBA00022946"/>
    </source>
</evidence>
<accession>A0A0B6YXE2</accession>
<gene>
    <name evidence="8" type="primary">ORF39194</name>
</gene>
<dbReference type="EMBL" id="HACG01013506">
    <property type="protein sequence ID" value="CEK60371.1"/>
    <property type="molecule type" value="Transcribed_RNA"/>
</dbReference>
<dbReference type="PANTHER" id="PTHR13450">
    <property type="entry name" value="MITOCHONDRIAL 39S RIBOSOMAL PROTEIN L42"/>
    <property type="match status" value="1"/>
</dbReference>
<comment type="similarity">
    <text evidence="2">Belongs to the mitochondrion-specific ribosomal protein mL42 family.</text>
</comment>
<dbReference type="InterPro" id="IPR019346">
    <property type="entry name" value="Ribosomal_mL42"/>
</dbReference>
<proteinExistence type="inferred from homology"/>
<evidence type="ECO:0000256" key="5">
    <source>
        <dbReference type="ARBA" id="ARBA00023128"/>
    </source>
</evidence>
<evidence type="ECO:0000313" key="8">
    <source>
        <dbReference type="EMBL" id="CEK60371.1"/>
    </source>
</evidence>
<dbReference type="GO" id="GO:0005762">
    <property type="term" value="C:mitochondrial large ribosomal subunit"/>
    <property type="evidence" value="ECO:0007669"/>
    <property type="project" value="TreeGrafter"/>
</dbReference>
<name>A0A0B6YXE2_9EUPU</name>
<dbReference type="Pfam" id="PF10210">
    <property type="entry name" value="MRP-S32"/>
    <property type="match status" value="1"/>
</dbReference>